<dbReference type="Proteomes" id="UP000006415">
    <property type="component" value="Unassembled WGS sequence"/>
</dbReference>
<evidence type="ECO:0000256" key="9">
    <source>
        <dbReference type="HAMAP-Rule" id="MF_01987"/>
    </source>
</evidence>
<protein>
    <recommendedName>
        <fullName evidence="9">Ribokinase</fullName>
        <shortName evidence="9">RK</shortName>
        <ecNumber evidence="9">2.7.1.15</ecNumber>
    </recommendedName>
</protein>
<feature type="binding site" evidence="9">
    <location>
        <position position="159"/>
    </location>
    <ligand>
        <name>substrate</name>
    </ligand>
</feature>
<feature type="active site" description="Proton acceptor" evidence="9">
    <location>
        <position position="278"/>
    </location>
</feature>
<dbReference type="RefSeq" id="WP_007148067.1">
    <property type="nucleotide sequence ID" value="NZ_AKCI01000001.1"/>
</dbReference>
<dbReference type="STRING" id="857290.HMPREF9156_01003"/>
<keyword evidence="1 9" id="KW-0808">Transferase</keyword>
<dbReference type="GO" id="GO:0005829">
    <property type="term" value="C:cytosol"/>
    <property type="evidence" value="ECO:0007669"/>
    <property type="project" value="TreeGrafter"/>
</dbReference>
<evidence type="ECO:0000256" key="5">
    <source>
        <dbReference type="ARBA" id="ARBA00022840"/>
    </source>
</evidence>
<evidence type="ECO:0000256" key="8">
    <source>
        <dbReference type="ARBA" id="ARBA00023277"/>
    </source>
</evidence>
<dbReference type="PANTHER" id="PTHR10584:SF166">
    <property type="entry name" value="RIBOKINASE"/>
    <property type="match status" value="1"/>
</dbReference>
<evidence type="ECO:0000256" key="6">
    <source>
        <dbReference type="ARBA" id="ARBA00022842"/>
    </source>
</evidence>
<feature type="binding site" evidence="9">
    <location>
        <position position="317"/>
    </location>
    <ligand>
        <name>K(+)</name>
        <dbReference type="ChEBI" id="CHEBI:29103"/>
    </ligand>
</feature>
<feature type="domain" description="Carbohydrate kinase PfkB" evidence="10">
    <location>
        <begin position="24"/>
        <end position="317"/>
    </location>
</feature>
<dbReference type="InterPro" id="IPR029056">
    <property type="entry name" value="Ribokinase-like"/>
</dbReference>
<keyword evidence="6 9" id="KW-0460">Magnesium</keyword>
<dbReference type="eggNOG" id="COG0524">
    <property type="taxonomic scope" value="Bacteria"/>
</dbReference>
<dbReference type="AlphaFoldDB" id="J0DE29"/>
<dbReference type="PANTHER" id="PTHR10584">
    <property type="entry name" value="SUGAR KINASE"/>
    <property type="match status" value="1"/>
</dbReference>
<evidence type="ECO:0000313" key="11">
    <source>
        <dbReference type="EMBL" id="EJD64508.1"/>
    </source>
</evidence>
<keyword evidence="2 9" id="KW-0479">Metal-binding</keyword>
<feature type="binding site" evidence="9">
    <location>
        <position position="272"/>
    </location>
    <ligand>
        <name>K(+)</name>
        <dbReference type="ChEBI" id="CHEBI:29103"/>
    </ligand>
</feature>
<keyword evidence="3 9" id="KW-0547">Nucleotide-binding</keyword>
<keyword evidence="7 9" id="KW-0630">Potassium</keyword>
<dbReference type="Pfam" id="PF00294">
    <property type="entry name" value="PfkB"/>
    <property type="match status" value="1"/>
</dbReference>
<evidence type="ECO:0000256" key="1">
    <source>
        <dbReference type="ARBA" id="ARBA00022679"/>
    </source>
</evidence>
<dbReference type="InterPro" id="IPR002139">
    <property type="entry name" value="Ribo/fructo_kinase"/>
</dbReference>
<dbReference type="GO" id="GO:0005524">
    <property type="term" value="F:ATP binding"/>
    <property type="evidence" value="ECO:0007669"/>
    <property type="project" value="UniProtKB-UniRule"/>
</dbReference>
<keyword evidence="12" id="KW-1185">Reference proteome</keyword>
<comment type="caution">
    <text evidence="11">The sequence shown here is derived from an EMBL/GenBank/DDBJ whole genome shotgun (WGS) entry which is preliminary data.</text>
</comment>
<evidence type="ECO:0000256" key="2">
    <source>
        <dbReference type="ARBA" id="ARBA00022723"/>
    </source>
</evidence>
<keyword evidence="8 9" id="KW-0119">Carbohydrate metabolism</keyword>
<dbReference type="EC" id="2.7.1.15" evidence="9"/>
<dbReference type="HAMAP" id="MF_01987">
    <property type="entry name" value="Ribokinase"/>
    <property type="match status" value="1"/>
</dbReference>
<dbReference type="CDD" id="cd01174">
    <property type="entry name" value="ribokinase"/>
    <property type="match status" value="1"/>
</dbReference>
<feature type="binding site" evidence="9">
    <location>
        <position position="311"/>
    </location>
    <ligand>
        <name>K(+)</name>
        <dbReference type="ChEBI" id="CHEBI:29103"/>
    </ligand>
</feature>
<feature type="binding site" evidence="9">
    <location>
        <position position="313"/>
    </location>
    <ligand>
        <name>K(+)</name>
        <dbReference type="ChEBI" id="CHEBI:29103"/>
    </ligand>
</feature>
<organism evidence="11 12">
    <name type="scientific">Scardovia wiggsiae F0424</name>
    <dbReference type="NCBI Taxonomy" id="857290"/>
    <lineage>
        <taxon>Bacteria</taxon>
        <taxon>Bacillati</taxon>
        <taxon>Actinomycetota</taxon>
        <taxon>Actinomycetes</taxon>
        <taxon>Bifidobacteriales</taxon>
        <taxon>Bifidobacteriaceae</taxon>
        <taxon>Scardovia</taxon>
    </lineage>
</organism>
<dbReference type="UniPathway" id="UPA00916">
    <property type="reaction ID" value="UER00889"/>
</dbReference>
<dbReference type="HOGENOM" id="CLU_027634_2_1_11"/>
<comment type="subcellular location">
    <subcellularLocation>
        <location evidence="9">Cytoplasm</location>
    </subcellularLocation>
</comment>
<comment type="cofactor">
    <cofactor evidence="9">
        <name>Mg(2+)</name>
        <dbReference type="ChEBI" id="CHEBI:18420"/>
    </cofactor>
    <text evidence="9">Requires a divalent cation, most likely magnesium in vivo, as an electrophilic catalyst to aid phosphoryl group transfer. It is the chelate of the metal and the nucleotide that is the actual substrate.</text>
</comment>
<feature type="binding site" evidence="9">
    <location>
        <position position="274"/>
    </location>
    <ligand>
        <name>K(+)</name>
        <dbReference type="ChEBI" id="CHEBI:29103"/>
    </ligand>
</feature>
<comment type="function">
    <text evidence="9">Catalyzes the phosphorylation of ribose at O-5 in a reaction requiring ATP and magnesium. The resulting D-ribose-5-phosphate can then be used either for sythesis of nucleotides, histidine, and tryptophan, or as a component of the pentose phosphate pathway.</text>
</comment>
<dbReference type="Gene3D" id="3.40.1190.20">
    <property type="match status" value="1"/>
</dbReference>
<accession>J0DE29</accession>
<dbReference type="GO" id="GO:0046872">
    <property type="term" value="F:metal ion binding"/>
    <property type="evidence" value="ECO:0007669"/>
    <property type="project" value="UniProtKB-KW"/>
</dbReference>
<dbReference type="SUPFAM" id="SSF53613">
    <property type="entry name" value="Ribokinase-like"/>
    <property type="match status" value="1"/>
</dbReference>
<dbReference type="InterPro" id="IPR011611">
    <property type="entry name" value="PfkB_dom"/>
</dbReference>
<feature type="binding site" evidence="9">
    <location>
        <position position="204"/>
    </location>
    <ligand>
        <name>ATP</name>
        <dbReference type="ChEBI" id="CHEBI:30616"/>
    </ligand>
</feature>
<feature type="binding site" evidence="9">
    <location>
        <begin position="246"/>
        <end position="251"/>
    </location>
    <ligand>
        <name>ATP</name>
        <dbReference type="ChEBI" id="CHEBI:30616"/>
    </ligand>
</feature>
<comment type="subunit">
    <text evidence="9">Homodimer.</text>
</comment>
<feature type="binding site" evidence="9">
    <location>
        <position position="308"/>
    </location>
    <ligand>
        <name>K(+)</name>
        <dbReference type="ChEBI" id="CHEBI:29103"/>
    </ligand>
</feature>
<dbReference type="EMBL" id="AGZS01000006">
    <property type="protein sequence ID" value="EJD64508.1"/>
    <property type="molecule type" value="Genomic_DNA"/>
</dbReference>
<dbReference type="GO" id="GO:0004747">
    <property type="term" value="F:ribokinase activity"/>
    <property type="evidence" value="ECO:0007669"/>
    <property type="project" value="UniProtKB-UniRule"/>
</dbReference>
<name>J0DE29_9BIFI</name>
<evidence type="ECO:0000313" key="12">
    <source>
        <dbReference type="Proteomes" id="UP000006415"/>
    </source>
</evidence>
<keyword evidence="4 9" id="KW-0418">Kinase</keyword>
<reference evidence="11 12" key="1">
    <citation type="submission" date="2012-01" db="EMBL/GenBank/DDBJ databases">
        <title>The Genome Sequence of Scardovia wiggsiae F0424.</title>
        <authorList>
            <consortium name="The Broad Institute Genome Sequencing Platform"/>
            <person name="Earl A."/>
            <person name="Ward D."/>
            <person name="Feldgarden M."/>
            <person name="Gevers D."/>
            <person name="Izard J."/>
            <person name="Ganesan A."/>
            <person name="Baranova O.V."/>
            <person name="Blanton J.M."/>
            <person name="Tanner A.C."/>
            <person name="Mathney J."/>
            <person name="Dewhirst F.E."/>
            <person name="Young S.K."/>
            <person name="Zeng Q."/>
            <person name="Gargeya S."/>
            <person name="Fitzgerald M."/>
            <person name="Haas B."/>
            <person name="Abouelleil A."/>
            <person name="Alvarado L."/>
            <person name="Arachchi H.M."/>
            <person name="Berlin A."/>
            <person name="Chapman S.B."/>
            <person name="Gearin G."/>
            <person name="Goldberg J."/>
            <person name="Griggs A."/>
            <person name="Gujja S."/>
            <person name="Hansen M."/>
            <person name="Heiman D."/>
            <person name="Howarth C."/>
            <person name="Larimer J."/>
            <person name="Lui A."/>
            <person name="MacDonald P.J.P."/>
            <person name="McCowen C."/>
            <person name="Montmayeur A."/>
            <person name="Murphy C."/>
            <person name="Neiman D."/>
            <person name="Pearson M."/>
            <person name="Priest M."/>
            <person name="Roberts A."/>
            <person name="Saif S."/>
            <person name="Shea T."/>
            <person name="Sisk P."/>
            <person name="Stolte C."/>
            <person name="Sykes S."/>
            <person name="Wortman J."/>
            <person name="Nusbaum C."/>
            <person name="Birren B."/>
        </authorList>
    </citation>
    <scope>NUCLEOTIDE SEQUENCE [LARGE SCALE GENOMIC DNA]</scope>
    <source>
        <strain evidence="11 12">F0424</strain>
    </source>
</reference>
<proteinExistence type="inferred from homology"/>
<feature type="binding site" evidence="9">
    <location>
        <begin position="277"/>
        <end position="278"/>
    </location>
    <ligand>
        <name>ATP</name>
        <dbReference type="ChEBI" id="CHEBI:30616"/>
    </ligand>
</feature>
<feature type="binding site" evidence="9">
    <location>
        <position position="278"/>
    </location>
    <ligand>
        <name>substrate</name>
    </ligand>
</feature>
<dbReference type="InterPro" id="IPR011877">
    <property type="entry name" value="Ribokinase"/>
</dbReference>
<dbReference type="PRINTS" id="PR00990">
    <property type="entry name" value="RIBOKINASE"/>
</dbReference>
<comment type="caution">
    <text evidence="9">Lacks conserved residue(s) required for the propagation of feature annotation.</text>
</comment>
<comment type="similarity">
    <text evidence="9">Belongs to the carbohydrate kinase PfkB family. Ribokinase subfamily.</text>
</comment>
<evidence type="ECO:0000256" key="7">
    <source>
        <dbReference type="ARBA" id="ARBA00022958"/>
    </source>
</evidence>
<sequence length="335" mass="34776">MVSQQDVDRLKALFARIEEGSAGVCVMGSANVDYTVETERLPKPGETVSAGPLRILPGGKSANQAASAGKAGAAVTMLGMVGTDDNGSFLLSQLSDAHVDVSKVERFDGPSGSTVITVDAKGENTIVYSSGSNAHVSADYVEKNRDALDNTAVLGLCLESPIDAVIRSAQICHGNGVPVLLNDSPFVAELPQELVDNTDILLVNEHEMAQLLGLDINEDDLSPQSPYWRSVAAALEKFGYTRAIVTLGSHGAIAFEPGKAEYIPAVKVSAVDTTGCGDSFMGTILAGLSARLTLADSAWLASYVAAYAATGLGAQASYGTAAQITEFFAAMARQG</sequence>
<keyword evidence="5 9" id="KW-0067">ATP-binding</keyword>
<comment type="pathway">
    <text evidence="9">Carbohydrate metabolism; D-ribose degradation; D-ribose 5-phosphate from beta-D-ribopyranose: step 2/2.</text>
</comment>
<gene>
    <name evidence="9" type="primary">rbsK</name>
    <name evidence="11" type="ORF">HMPREF9156_01003</name>
</gene>
<comment type="catalytic activity">
    <reaction evidence="9">
        <text>D-ribose + ATP = D-ribose 5-phosphate + ADP + H(+)</text>
        <dbReference type="Rhea" id="RHEA:13697"/>
        <dbReference type="ChEBI" id="CHEBI:15378"/>
        <dbReference type="ChEBI" id="CHEBI:30616"/>
        <dbReference type="ChEBI" id="CHEBI:47013"/>
        <dbReference type="ChEBI" id="CHEBI:78346"/>
        <dbReference type="ChEBI" id="CHEBI:456216"/>
        <dbReference type="EC" id="2.7.1.15"/>
    </reaction>
</comment>
<evidence type="ECO:0000256" key="4">
    <source>
        <dbReference type="ARBA" id="ARBA00022777"/>
    </source>
</evidence>
<comment type="activity regulation">
    <text evidence="9">Activated by a monovalent cation that binds near, but not in, the active site. The most likely occupant of the site in vivo is potassium. Ion binding induces a conformational change that may alter substrate affinity.</text>
</comment>
<feature type="binding site" evidence="9">
    <location>
        <begin position="59"/>
        <end position="63"/>
    </location>
    <ligand>
        <name>substrate</name>
    </ligand>
</feature>
<dbReference type="GO" id="GO:0019303">
    <property type="term" value="P:D-ribose catabolic process"/>
    <property type="evidence" value="ECO:0007669"/>
    <property type="project" value="UniProtKB-UniRule"/>
</dbReference>
<evidence type="ECO:0000256" key="3">
    <source>
        <dbReference type="ARBA" id="ARBA00022741"/>
    </source>
</evidence>
<keyword evidence="9" id="KW-0963">Cytoplasm</keyword>
<dbReference type="OrthoDB" id="9775849at2"/>
<evidence type="ECO:0000259" key="10">
    <source>
        <dbReference type="Pfam" id="PF00294"/>
    </source>
</evidence>
<feature type="binding site" evidence="9">
    <location>
        <begin position="31"/>
        <end position="33"/>
    </location>
    <ligand>
        <name>substrate</name>
    </ligand>
</feature>